<organism evidence="5 6">
    <name type="scientific">Monodelphis domestica</name>
    <name type="common">Gray short-tailed opossum</name>
    <dbReference type="NCBI Taxonomy" id="13616"/>
    <lineage>
        <taxon>Eukaryota</taxon>
        <taxon>Metazoa</taxon>
        <taxon>Chordata</taxon>
        <taxon>Craniata</taxon>
        <taxon>Vertebrata</taxon>
        <taxon>Euteleostomi</taxon>
        <taxon>Mammalia</taxon>
        <taxon>Metatheria</taxon>
        <taxon>Didelphimorphia</taxon>
        <taxon>Didelphidae</taxon>
        <taxon>Monodelphis</taxon>
    </lineage>
</organism>
<keyword evidence="4" id="KW-0812">Transmembrane</keyword>
<dbReference type="SUPFAM" id="SSF81901">
    <property type="entry name" value="HCP-like"/>
    <property type="match status" value="1"/>
</dbReference>
<keyword evidence="4" id="KW-0472">Membrane</keyword>
<feature type="compositionally biased region" description="Polar residues" evidence="3">
    <location>
        <begin position="380"/>
        <end position="393"/>
    </location>
</feature>
<keyword evidence="2" id="KW-0802">TPR repeat</keyword>
<dbReference type="GeneTree" id="ENSGT00390000013319"/>
<dbReference type="InterPro" id="IPR011990">
    <property type="entry name" value="TPR-like_helical_dom_sf"/>
</dbReference>
<gene>
    <name evidence="5" type="primary">CFAP70</name>
</gene>
<keyword evidence="1" id="KW-0677">Repeat</keyword>
<evidence type="ECO:0000256" key="2">
    <source>
        <dbReference type="ARBA" id="ARBA00022803"/>
    </source>
</evidence>
<evidence type="ECO:0000313" key="5">
    <source>
        <dbReference type="Ensembl" id="ENSMODP00000041756.1"/>
    </source>
</evidence>
<dbReference type="PANTHER" id="PTHR44314:SF1">
    <property type="entry name" value="CILIA- AND FLAGELLA-ASSOCIATED PROTEIN 70"/>
    <property type="match status" value="1"/>
</dbReference>
<dbReference type="Ensembl" id="ENSMODT00000058101.1">
    <property type="protein sequence ID" value="ENSMODP00000041756.1"/>
    <property type="gene ID" value="ENSMODG00000000188.4"/>
</dbReference>
<accession>A0A5F8G2T7</accession>
<sequence length="1034" mass="116318">MDMTSSAGKPVQITVTEGYELVKGTKGDFPVTFVRAEFNNVVLGDSTKFMVTAEGTARYNFNTSFEFNPDGVNTLDELAHKPVFLTVIEVLPKEKKQKDERTVTLGQAVVDLLPLLEGESTFEIMAPLHPVIGSPLENNRPGAKCCLEVTVSVSEALLTTAQILGGNLLRMTLEAAYSVPEIFVPTGPQQNYMAGLQIPSNKEKDYPILFKNGILKLGGEKEPVPRPKKWPIFNILAPGAQYIPDAFITGGPYVEEDGELNHPEDKEFRNQAETFKKRIVWDLESRSYLDPVAVVNFQKRIADCRFFPVEIARVPVAPGEEEAQFNFHGVAYVNMVPLLYPGVKRIRGGFRVLPYLDGPVYEKTKCLFSLFRDAGHQNQNHKPTNVPGINSPQAKPVVTKTGKEEKPVKEKDTVRRKSSSIKSQSSDFPLEGEIPLYQNSEGQQYMEAATYIVLEIELEKALVPKRLPEELGARVRDMIPPRPSPVRRTGGAQKALDDYHTQIQNISVAILEEYHKMFGKDLTPGKDLDNQTLEDHKCQLNYELNCSGKYFAFKEQLKSMPDENLSTALTAATTSEQLRLFAYEAQVNEDFALATVYYEERLVRDNQNIEHWLDYGSFCLLLDDITKAQECFRKALASTVITGLMLMMFHYEQAEIFFEDATCLEPNNVVAWTLLGLFYEIQNNDIRMEMAFHEAAKQLNAKLIKEKTTSETVDIGGKLDSSITTLGIVRSSSPSKRDIPGDLLPSQSQLLWCPLSRSLCFILTLVFLASPLLLFLSLLIWFFSASSKSQVSSAALSPSTFQGVSHPPISIFMETTRFLMKVKAIQYVHRVLAHELLYPQGGPSCEYYLVLAETHLLKKDFPKAEEYLQAAVQMDYMNPNVWGLKGHLYFLNGNHAEAKECYERTVSFVVDAAEMHFIYLRLGSIYLEDGENEKAKNTYLMACKKSPSCLTWLGVGIACYRLEELTEAEDALSEANAMNNYNAEVWAYLTLVCLKVSFQLSTRQSFFPLKLGNEDLLKEIHRVQEMVGFGDPSF</sequence>
<dbReference type="Pfam" id="PF13181">
    <property type="entry name" value="TPR_8"/>
    <property type="match status" value="2"/>
</dbReference>
<reference evidence="5" key="2">
    <citation type="submission" date="2025-08" db="UniProtKB">
        <authorList>
            <consortium name="Ensembl"/>
        </authorList>
    </citation>
    <scope>IDENTIFICATION</scope>
</reference>
<feature type="transmembrane region" description="Helical" evidence="4">
    <location>
        <begin position="761"/>
        <end position="783"/>
    </location>
</feature>
<proteinExistence type="predicted"/>
<evidence type="ECO:0000313" key="6">
    <source>
        <dbReference type="Proteomes" id="UP000002280"/>
    </source>
</evidence>
<dbReference type="AlphaFoldDB" id="A0A5F8G2T7"/>
<feature type="region of interest" description="Disordered" evidence="3">
    <location>
        <begin position="380"/>
        <end position="427"/>
    </location>
</feature>
<evidence type="ECO:0000256" key="3">
    <source>
        <dbReference type="SAM" id="MobiDB-lite"/>
    </source>
</evidence>
<dbReference type="Bgee" id="ENSMODG00000000188">
    <property type="expression patterns" value="Expressed in spermatocyte and 17 other cell types or tissues"/>
</dbReference>
<reference evidence="5" key="3">
    <citation type="submission" date="2025-09" db="UniProtKB">
        <authorList>
            <consortium name="Ensembl"/>
        </authorList>
    </citation>
    <scope>IDENTIFICATION</scope>
</reference>
<evidence type="ECO:0000256" key="1">
    <source>
        <dbReference type="ARBA" id="ARBA00022737"/>
    </source>
</evidence>
<keyword evidence="6" id="KW-1185">Reference proteome</keyword>
<dbReference type="PANTHER" id="PTHR44314">
    <property type="entry name" value="CILIA- AND FLAGELLA-ASSOCIATED PROTEIN 70"/>
    <property type="match status" value="1"/>
</dbReference>
<dbReference type="InterPro" id="IPR052628">
    <property type="entry name" value="CFAP70"/>
</dbReference>
<dbReference type="Gene3D" id="1.25.40.10">
    <property type="entry name" value="Tetratricopeptide repeat domain"/>
    <property type="match status" value="2"/>
</dbReference>
<evidence type="ECO:0000256" key="4">
    <source>
        <dbReference type="SAM" id="Phobius"/>
    </source>
</evidence>
<feature type="compositionally biased region" description="Basic and acidic residues" evidence="3">
    <location>
        <begin position="401"/>
        <end position="415"/>
    </location>
</feature>
<dbReference type="Proteomes" id="UP000002280">
    <property type="component" value="Chromosome 1"/>
</dbReference>
<protein>
    <submittedName>
        <fullName evidence="5">Cilia and flagella associated protein 70</fullName>
    </submittedName>
</protein>
<reference evidence="5 6" key="1">
    <citation type="journal article" date="2007" name="Nature">
        <title>Genome of the marsupial Monodelphis domestica reveals innovation in non-coding sequences.</title>
        <authorList>
            <person name="Mikkelsen T.S."/>
            <person name="Wakefield M.J."/>
            <person name="Aken B."/>
            <person name="Amemiya C.T."/>
            <person name="Chang J.L."/>
            <person name="Duke S."/>
            <person name="Garber M."/>
            <person name="Gentles A.J."/>
            <person name="Goodstadt L."/>
            <person name="Heger A."/>
            <person name="Jurka J."/>
            <person name="Kamal M."/>
            <person name="Mauceli E."/>
            <person name="Searle S.M."/>
            <person name="Sharpe T."/>
            <person name="Baker M.L."/>
            <person name="Batzer M.A."/>
            <person name="Benos P.V."/>
            <person name="Belov K."/>
            <person name="Clamp M."/>
            <person name="Cook A."/>
            <person name="Cuff J."/>
            <person name="Das R."/>
            <person name="Davidow L."/>
            <person name="Deakin J.E."/>
            <person name="Fazzari M.J."/>
            <person name="Glass J.L."/>
            <person name="Grabherr M."/>
            <person name="Greally J.M."/>
            <person name="Gu W."/>
            <person name="Hore T.A."/>
            <person name="Huttley G.A."/>
            <person name="Kleber M."/>
            <person name="Jirtle R.L."/>
            <person name="Koina E."/>
            <person name="Lee J.T."/>
            <person name="Mahony S."/>
            <person name="Marra M.A."/>
            <person name="Miller R.D."/>
            <person name="Nicholls R.D."/>
            <person name="Oda M."/>
            <person name="Papenfuss A.T."/>
            <person name="Parra Z.E."/>
            <person name="Pollock D.D."/>
            <person name="Ray D.A."/>
            <person name="Schein J.E."/>
            <person name="Speed T.P."/>
            <person name="Thompson K."/>
            <person name="VandeBerg J.L."/>
            <person name="Wade C.M."/>
            <person name="Walker J.A."/>
            <person name="Waters P.D."/>
            <person name="Webber C."/>
            <person name="Weidman J.R."/>
            <person name="Xie X."/>
            <person name="Zody M.C."/>
            <person name="Baldwin J."/>
            <person name="Abdouelleil A."/>
            <person name="Abdulkadir J."/>
            <person name="Abebe A."/>
            <person name="Abera B."/>
            <person name="Abreu J."/>
            <person name="Acer S.C."/>
            <person name="Aftuck L."/>
            <person name="Alexander A."/>
            <person name="An P."/>
            <person name="Anderson E."/>
            <person name="Anderson S."/>
            <person name="Arachi H."/>
            <person name="Azer M."/>
            <person name="Bachantsang P."/>
            <person name="Barry A."/>
            <person name="Bayul T."/>
            <person name="Berlin A."/>
            <person name="Bessette D."/>
            <person name="Bloom T."/>
            <person name="Bloom T."/>
            <person name="Boguslavskiy L."/>
            <person name="Bonnet C."/>
            <person name="Boukhgalter B."/>
            <person name="Bourzgui I."/>
            <person name="Brown A."/>
            <person name="Cahill P."/>
            <person name="Channer S."/>
            <person name="Cheshatsang Y."/>
            <person name="Chuda L."/>
            <person name="Citroen M."/>
            <person name="Collymore A."/>
            <person name="Cooke P."/>
            <person name="Costello M."/>
            <person name="D'Aco K."/>
            <person name="Daza R."/>
            <person name="De Haan G."/>
            <person name="DeGray S."/>
            <person name="DeMaso C."/>
            <person name="Dhargay N."/>
            <person name="Dooley K."/>
            <person name="Dooley E."/>
            <person name="Doricent M."/>
            <person name="Dorje P."/>
            <person name="Dorjee K."/>
            <person name="Dupes A."/>
            <person name="Elong R."/>
            <person name="Falk J."/>
            <person name="Farina A."/>
            <person name="Faro S."/>
            <person name="Ferguson D."/>
            <person name="Fisher S."/>
            <person name="Foley C.D."/>
            <person name="Franke A."/>
            <person name="Friedrich D."/>
            <person name="Gadbois L."/>
            <person name="Gearin G."/>
            <person name="Gearin C.R."/>
            <person name="Giannoukos G."/>
            <person name="Goode T."/>
            <person name="Graham J."/>
            <person name="Grandbois E."/>
            <person name="Grewal S."/>
            <person name="Gyaltsen K."/>
            <person name="Hafez N."/>
            <person name="Hagos B."/>
            <person name="Hall J."/>
            <person name="Henson C."/>
            <person name="Hollinger A."/>
            <person name="Honan T."/>
            <person name="Huard M.D."/>
            <person name="Hughes L."/>
            <person name="Hurhula B."/>
            <person name="Husby M.E."/>
            <person name="Kamat A."/>
            <person name="Kanga B."/>
            <person name="Kashin S."/>
            <person name="Khazanovich D."/>
            <person name="Kisner P."/>
            <person name="Lance K."/>
            <person name="Lara M."/>
            <person name="Lee W."/>
            <person name="Lennon N."/>
            <person name="Letendre F."/>
            <person name="LeVine R."/>
            <person name="Lipovsky A."/>
            <person name="Liu X."/>
            <person name="Liu J."/>
            <person name="Liu S."/>
            <person name="Lokyitsang T."/>
            <person name="Lokyitsang Y."/>
            <person name="Lubonja R."/>
            <person name="Lui A."/>
            <person name="MacDonald P."/>
            <person name="Magnisalis V."/>
            <person name="Maru K."/>
            <person name="Matthews C."/>
            <person name="McCusker W."/>
            <person name="McDonough S."/>
            <person name="Mehta T."/>
            <person name="Meldrim J."/>
            <person name="Meneus L."/>
            <person name="Mihai O."/>
            <person name="Mihalev A."/>
            <person name="Mihova T."/>
            <person name="Mittelman R."/>
            <person name="Mlenga V."/>
            <person name="Montmayeur A."/>
            <person name="Mulrain L."/>
            <person name="Navidi A."/>
            <person name="Naylor J."/>
            <person name="Negash T."/>
            <person name="Nguyen T."/>
            <person name="Nguyen N."/>
            <person name="Nicol R."/>
            <person name="Norbu C."/>
            <person name="Norbu N."/>
            <person name="Novod N."/>
            <person name="O'Neill B."/>
            <person name="Osman S."/>
            <person name="Markiewicz E."/>
            <person name="Oyono O.L."/>
            <person name="Patti C."/>
            <person name="Phunkhang P."/>
            <person name="Pierre F."/>
            <person name="Priest M."/>
            <person name="Raghuraman S."/>
            <person name="Rege F."/>
            <person name="Reyes R."/>
            <person name="Rise C."/>
            <person name="Rogov P."/>
            <person name="Ross K."/>
            <person name="Ryan E."/>
            <person name="Settipalli S."/>
            <person name="Shea T."/>
            <person name="Sherpa N."/>
            <person name="Shi L."/>
            <person name="Shih D."/>
            <person name="Sparrow T."/>
            <person name="Spaulding J."/>
            <person name="Stalker J."/>
            <person name="Stange-Thomann N."/>
            <person name="Stavropoulos S."/>
            <person name="Stone C."/>
            <person name="Strader C."/>
            <person name="Tesfaye S."/>
            <person name="Thomson T."/>
            <person name="Thoulutsang Y."/>
            <person name="Thoulutsang D."/>
            <person name="Topham K."/>
            <person name="Topping I."/>
            <person name="Tsamla T."/>
            <person name="Vassiliev H."/>
            <person name="Vo A."/>
            <person name="Wangchuk T."/>
            <person name="Wangdi T."/>
            <person name="Weiand M."/>
            <person name="Wilkinson J."/>
            <person name="Wilson A."/>
            <person name="Yadav S."/>
            <person name="Young G."/>
            <person name="Yu Q."/>
            <person name="Zembek L."/>
            <person name="Zhong D."/>
            <person name="Zimmer A."/>
            <person name="Zwirko Z."/>
            <person name="Jaffe D.B."/>
            <person name="Alvarez P."/>
            <person name="Brockman W."/>
            <person name="Butler J."/>
            <person name="Chin C."/>
            <person name="Gnerre S."/>
            <person name="MacCallum I."/>
            <person name="Graves J.A."/>
            <person name="Ponting C.P."/>
            <person name="Breen M."/>
            <person name="Samollow P.B."/>
            <person name="Lander E.S."/>
            <person name="Lindblad-Toh K."/>
        </authorList>
    </citation>
    <scope>NUCLEOTIDE SEQUENCE [LARGE SCALE GENOMIC DNA]</scope>
</reference>
<dbReference type="SMART" id="SM00028">
    <property type="entry name" value="TPR"/>
    <property type="match status" value="4"/>
</dbReference>
<keyword evidence="4" id="KW-1133">Transmembrane helix</keyword>
<name>A0A5F8G2T7_MONDO</name>
<dbReference type="InterPro" id="IPR019734">
    <property type="entry name" value="TPR_rpt"/>
</dbReference>